<evidence type="ECO:0000256" key="5">
    <source>
        <dbReference type="ARBA" id="ARBA00022857"/>
    </source>
</evidence>
<proteinExistence type="inferred from homology"/>
<reference evidence="12" key="1">
    <citation type="submission" date="2016-09" db="EMBL/GenBank/DDBJ databases">
        <authorList>
            <person name="Varghese N."/>
            <person name="Submissions S."/>
        </authorList>
    </citation>
    <scope>NUCLEOTIDE SEQUENCE [LARGE SCALE GENOMIC DNA]</scope>
    <source>
        <strain evidence="12">S5</strain>
    </source>
</reference>
<evidence type="ECO:0000259" key="10">
    <source>
        <dbReference type="PROSITE" id="PS51330"/>
    </source>
</evidence>
<dbReference type="FunFam" id="3.40.430.10:FF:000001">
    <property type="entry name" value="Dihydrofolate reductase"/>
    <property type="match status" value="1"/>
</dbReference>
<dbReference type="InterPro" id="IPR017925">
    <property type="entry name" value="DHFR_CS"/>
</dbReference>
<dbReference type="EC" id="1.5.1.3" evidence="3 8"/>
<dbReference type="AlphaFoldDB" id="A0A1G6H9L4"/>
<dbReference type="UniPathway" id="UPA00077">
    <property type="reaction ID" value="UER00158"/>
</dbReference>
<dbReference type="PRINTS" id="PR00070">
    <property type="entry name" value="DHFR"/>
</dbReference>
<sequence length="161" mass="19128">MISMIAAHDKNRLIGKDNWMPWNIPNDLGYFKAMTLNKTIVMGRKTFESFGQPLPNRKHLILTTRDDYEVEGCQIFHDIDSVLDEIRSLDEEVFIIGGGEIYERFLPFADRLYITYIDEEFEGDTYFPEYDLSKYEITLKEKGLKNDENPHDYYFIQYDRV</sequence>
<dbReference type="GO" id="GO:0046654">
    <property type="term" value="P:tetrahydrofolate biosynthetic process"/>
    <property type="evidence" value="ECO:0007669"/>
    <property type="project" value="UniProtKB-UniPathway"/>
</dbReference>
<comment type="pathway">
    <text evidence="1 8">Cofactor biosynthesis; tetrahydrofolate biosynthesis; 5,6,7,8-tetrahydrofolate from 7,8-dihydrofolate: step 1/1.</text>
</comment>
<dbReference type="PROSITE" id="PS00075">
    <property type="entry name" value="DHFR_1"/>
    <property type="match status" value="1"/>
</dbReference>
<accession>A0A1G6H9L4</accession>
<dbReference type="PROSITE" id="PS51330">
    <property type="entry name" value="DHFR_2"/>
    <property type="match status" value="1"/>
</dbReference>
<dbReference type="PANTHER" id="PTHR48069:SF3">
    <property type="entry name" value="DIHYDROFOLATE REDUCTASE"/>
    <property type="match status" value="1"/>
</dbReference>
<organism evidence="11 12">
    <name type="scientific">Pelagirhabdus alkalitolerans</name>
    <dbReference type="NCBI Taxonomy" id="1612202"/>
    <lineage>
        <taxon>Bacteria</taxon>
        <taxon>Bacillati</taxon>
        <taxon>Bacillota</taxon>
        <taxon>Bacilli</taxon>
        <taxon>Bacillales</taxon>
        <taxon>Bacillaceae</taxon>
        <taxon>Pelagirhabdus</taxon>
    </lineage>
</organism>
<evidence type="ECO:0000256" key="1">
    <source>
        <dbReference type="ARBA" id="ARBA00004903"/>
    </source>
</evidence>
<evidence type="ECO:0000256" key="9">
    <source>
        <dbReference type="RuleBase" id="RU004474"/>
    </source>
</evidence>
<dbReference type="SUPFAM" id="SSF53597">
    <property type="entry name" value="Dihydrofolate reductase-like"/>
    <property type="match status" value="1"/>
</dbReference>
<comment type="catalytic activity">
    <reaction evidence="8">
        <text>(6S)-5,6,7,8-tetrahydrofolate + NADP(+) = 7,8-dihydrofolate + NADPH + H(+)</text>
        <dbReference type="Rhea" id="RHEA:15009"/>
        <dbReference type="ChEBI" id="CHEBI:15378"/>
        <dbReference type="ChEBI" id="CHEBI:57451"/>
        <dbReference type="ChEBI" id="CHEBI:57453"/>
        <dbReference type="ChEBI" id="CHEBI:57783"/>
        <dbReference type="ChEBI" id="CHEBI:58349"/>
        <dbReference type="EC" id="1.5.1.3"/>
    </reaction>
</comment>
<dbReference type="GO" id="GO:0006730">
    <property type="term" value="P:one-carbon metabolic process"/>
    <property type="evidence" value="ECO:0007669"/>
    <property type="project" value="UniProtKB-KW"/>
</dbReference>
<dbReference type="InterPro" id="IPR024072">
    <property type="entry name" value="DHFR-like_dom_sf"/>
</dbReference>
<evidence type="ECO:0000313" key="12">
    <source>
        <dbReference type="Proteomes" id="UP000242949"/>
    </source>
</evidence>
<dbReference type="InterPro" id="IPR012259">
    <property type="entry name" value="DHFR"/>
</dbReference>
<evidence type="ECO:0000256" key="3">
    <source>
        <dbReference type="ARBA" id="ARBA00012856"/>
    </source>
</evidence>
<evidence type="ECO:0000256" key="4">
    <source>
        <dbReference type="ARBA" id="ARBA00022563"/>
    </source>
</evidence>
<dbReference type="RefSeq" id="WP_090793507.1">
    <property type="nucleotide sequence ID" value="NZ_FMYI01000002.1"/>
</dbReference>
<keyword evidence="12" id="KW-1185">Reference proteome</keyword>
<keyword evidence="5 8" id="KW-0521">NADP</keyword>
<dbReference type="OrthoDB" id="9804315at2"/>
<comment type="function">
    <text evidence="7 8">Key enzyme in folate metabolism. Catalyzes an essential reaction for de novo glycine and purine synthesis, and for DNA precursor synthesis.</text>
</comment>
<evidence type="ECO:0000256" key="8">
    <source>
        <dbReference type="PIRNR" id="PIRNR000194"/>
    </source>
</evidence>
<dbReference type="PANTHER" id="PTHR48069">
    <property type="entry name" value="DIHYDROFOLATE REDUCTASE"/>
    <property type="match status" value="1"/>
</dbReference>
<dbReference type="Gene3D" id="3.40.430.10">
    <property type="entry name" value="Dihydrofolate Reductase, subunit A"/>
    <property type="match status" value="1"/>
</dbReference>
<dbReference type="GO" id="GO:0005829">
    <property type="term" value="C:cytosol"/>
    <property type="evidence" value="ECO:0007669"/>
    <property type="project" value="TreeGrafter"/>
</dbReference>
<name>A0A1G6H9L4_9BACI</name>
<dbReference type="CDD" id="cd00209">
    <property type="entry name" value="DHFR"/>
    <property type="match status" value="1"/>
</dbReference>
<dbReference type="EMBL" id="FMYI01000002">
    <property type="protein sequence ID" value="SDB90833.1"/>
    <property type="molecule type" value="Genomic_DNA"/>
</dbReference>
<evidence type="ECO:0000313" key="11">
    <source>
        <dbReference type="EMBL" id="SDB90833.1"/>
    </source>
</evidence>
<dbReference type="GO" id="GO:0046655">
    <property type="term" value="P:folic acid metabolic process"/>
    <property type="evidence" value="ECO:0007669"/>
    <property type="project" value="TreeGrafter"/>
</dbReference>
<dbReference type="STRING" id="1612202.SAMN05421734_102383"/>
<gene>
    <name evidence="11" type="ORF">SAMN05421734_102383</name>
</gene>
<dbReference type="GO" id="GO:0046452">
    <property type="term" value="P:dihydrofolate metabolic process"/>
    <property type="evidence" value="ECO:0007669"/>
    <property type="project" value="TreeGrafter"/>
</dbReference>
<dbReference type="GO" id="GO:0070401">
    <property type="term" value="F:NADP+ binding"/>
    <property type="evidence" value="ECO:0007669"/>
    <property type="project" value="UniProtKB-ARBA"/>
</dbReference>
<comment type="similarity">
    <text evidence="2 8 9">Belongs to the dihydrofolate reductase family.</text>
</comment>
<dbReference type="InterPro" id="IPR001796">
    <property type="entry name" value="DHFR_dom"/>
</dbReference>
<keyword evidence="6 8" id="KW-0560">Oxidoreductase</keyword>
<evidence type="ECO:0000256" key="6">
    <source>
        <dbReference type="ARBA" id="ARBA00023002"/>
    </source>
</evidence>
<feature type="domain" description="DHFR" evidence="10">
    <location>
        <begin position="1"/>
        <end position="160"/>
    </location>
</feature>
<dbReference type="GO" id="GO:0004146">
    <property type="term" value="F:dihydrofolate reductase activity"/>
    <property type="evidence" value="ECO:0007669"/>
    <property type="project" value="UniProtKB-EC"/>
</dbReference>
<evidence type="ECO:0000256" key="7">
    <source>
        <dbReference type="ARBA" id="ARBA00025067"/>
    </source>
</evidence>
<keyword evidence="4 8" id="KW-0554">One-carbon metabolism</keyword>
<dbReference type="Pfam" id="PF00186">
    <property type="entry name" value="DHFR_1"/>
    <property type="match status" value="1"/>
</dbReference>
<dbReference type="Proteomes" id="UP000242949">
    <property type="component" value="Unassembled WGS sequence"/>
</dbReference>
<evidence type="ECO:0000256" key="2">
    <source>
        <dbReference type="ARBA" id="ARBA00009539"/>
    </source>
</evidence>
<protein>
    <recommendedName>
        <fullName evidence="3 8">Dihydrofolate reductase</fullName>
        <ecNumber evidence="3 8">1.5.1.3</ecNumber>
    </recommendedName>
</protein>
<dbReference type="PIRSF" id="PIRSF000194">
    <property type="entry name" value="DHFR"/>
    <property type="match status" value="1"/>
</dbReference>